<dbReference type="RefSeq" id="WP_378196560.1">
    <property type="nucleotide sequence ID" value="NZ_JBHMBK010000016.1"/>
</dbReference>
<evidence type="ECO:0000313" key="3">
    <source>
        <dbReference type="Proteomes" id="UP001589535"/>
    </source>
</evidence>
<organism evidence="2 3">
    <name type="scientific">Amycolatopsis plumensis</name>
    <dbReference type="NCBI Taxonomy" id="236508"/>
    <lineage>
        <taxon>Bacteria</taxon>
        <taxon>Bacillati</taxon>
        <taxon>Actinomycetota</taxon>
        <taxon>Actinomycetes</taxon>
        <taxon>Pseudonocardiales</taxon>
        <taxon>Pseudonocardiaceae</taxon>
        <taxon>Amycolatopsis</taxon>
    </lineage>
</organism>
<gene>
    <name evidence="2" type="ORF">ACFFTO_21675</name>
</gene>
<dbReference type="Gene3D" id="3.40.50.720">
    <property type="entry name" value="NAD(P)-binding Rossmann-like Domain"/>
    <property type="match status" value="1"/>
</dbReference>
<proteinExistence type="predicted"/>
<dbReference type="InterPro" id="IPR036291">
    <property type="entry name" value="NAD(P)-bd_dom_sf"/>
</dbReference>
<protein>
    <submittedName>
        <fullName evidence="2">NAD-dependent epimerase/dehydratase family protein</fullName>
    </submittedName>
</protein>
<evidence type="ECO:0000313" key="2">
    <source>
        <dbReference type="EMBL" id="MFB9686799.1"/>
    </source>
</evidence>
<keyword evidence="3" id="KW-1185">Reference proteome</keyword>
<dbReference type="PANTHER" id="PTHR48079">
    <property type="entry name" value="PROTEIN YEEZ"/>
    <property type="match status" value="1"/>
</dbReference>
<sequence>MLWGTLSGGIAAPIYSAGSRLAIDRAAAVTGFIEKRAMHVFIAGATGAIGRYLTTMLRAAGHRVTGTTRTETGLRLLQGMGARGVRLDVYNAEAAKRAVAEAAPDAIIHQLTALKGGTREDNGRIRRIGTRHLVDAAKLAAVPRIITQSVAWAYGPGERPATERDTLHYEALPPRATLISGIRALENISSEIEEHIILRYGLLYGPGTWYRRGGLVDDVLNDRAHDPAALFLGDLSAANDAVSSFVHVEEAARAAADALTWPSGPVNIVDDEPAPARAWLPALAVSVGAPPPRIVSGRNAWERGADNSLARSLGWKPHYPTWRTGFFLG</sequence>
<dbReference type="PANTHER" id="PTHR48079:SF6">
    <property type="entry name" value="NAD(P)-BINDING DOMAIN-CONTAINING PROTEIN-RELATED"/>
    <property type="match status" value="1"/>
</dbReference>
<dbReference type="InterPro" id="IPR051783">
    <property type="entry name" value="NAD(P)-dependent_oxidoreduct"/>
</dbReference>
<evidence type="ECO:0000259" key="1">
    <source>
        <dbReference type="Pfam" id="PF01370"/>
    </source>
</evidence>
<comment type="caution">
    <text evidence="2">The sequence shown here is derived from an EMBL/GenBank/DDBJ whole genome shotgun (WGS) entry which is preliminary data.</text>
</comment>
<feature type="domain" description="NAD-dependent epimerase/dehydratase" evidence="1">
    <location>
        <begin position="40"/>
        <end position="263"/>
    </location>
</feature>
<dbReference type="Proteomes" id="UP001589535">
    <property type="component" value="Unassembled WGS sequence"/>
</dbReference>
<accession>A0ABV5U6K2</accession>
<reference evidence="2 3" key="1">
    <citation type="submission" date="2024-09" db="EMBL/GenBank/DDBJ databases">
        <authorList>
            <person name="Sun Q."/>
            <person name="Mori K."/>
        </authorList>
    </citation>
    <scope>NUCLEOTIDE SEQUENCE [LARGE SCALE GENOMIC DNA]</scope>
    <source>
        <strain evidence="2 3">JCM 13852</strain>
    </source>
</reference>
<dbReference type="InterPro" id="IPR001509">
    <property type="entry name" value="Epimerase_deHydtase"/>
</dbReference>
<name>A0ABV5U6K2_9PSEU</name>
<dbReference type="Pfam" id="PF01370">
    <property type="entry name" value="Epimerase"/>
    <property type="match status" value="1"/>
</dbReference>
<dbReference type="SUPFAM" id="SSF51735">
    <property type="entry name" value="NAD(P)-binding Rossmann-fold domains"/>
    <property type="match status" value="1"/>
</dbReference>
<dbReference type="EMBL" id="JBHMBK010000016">
    <property type="protein sequence ID" value="MFB9686799.1"/>
    <property type="molecule type" value="Genomic_DNA"/>
</dbReference>